<keyword evidence="2" id="KW-0812">Transmembrane</keyword>
<feature type="compositionally biased region" description="Gly residues" evidence="1">
    <location>
        <begin position="123"/>
        <end position="134"/>
    </location>
</feature>
<protein>
    <recommendedName>
        <fullName evidence="3">CshA domain-containing protein</fullName>
    </recommendedName>
</protein>
<name>A0A7Z8JZ39_9CELL</name>
<feature type="domain" description="CshA" evidence="3">
    <location>
        <begin position="728"/>
        <end position="801"/>
    </location>
</feature>
<organism evidence="4 5">
    <name type="scientific">Cellulomonas hominis</name>
    <dbReference type="NCBI Taxonomy" id="156981"/>
    <lineage>
        <taxon>Bacteria</taxon>
        <taxon>Bacillati</taxon>
        <taxon>Actinomycetota</taxon>
        <taxon>Actinomycetes</taxon>
        <taxon>Micrococcales</taxon>
        <taxon>Cellulomonadaceae</taxon>
        <taxon>Cellulomonas</taxon>
    </lineage>
</organism>
<gene>
    <name evidence="4" type="ORF">FA014_14770</name>
</gene>
<dbReference type="InterPro" id="IPR026395">
    <property type="entry name" value="CshA_fibril"/>
</dbReference>
<dbReference type="NCBIfam" id="TIGR04225">
    <property type="entry name" value="CshA_fibril_rpt"/>
    <property type="match status" value="5"/>
</dbReference>
<reference evidence="4 5" key="1">
    <citation type="submission" date="2019-05" db="EMBL/GenBank/DDBJ databases">
        <title>Genome sequence of Cellulomonas hominis strain CS1.</title>
        <authorList>
            <person name="Belmont J."/>
            <person name="Maclea K.S."/>
        </authorList>
    </citation>
    <scope>NUCLEOTIDE SEQUENCE [LARGE SCALE GENOMIC DNA]</scope>
    <source>
        <strain evidence="4 5">CS1</strain>
    </source>
</reference>
<keyword evidence="2" id="KW-0472">Membrane</keyword>
<comment type="caution">
    <text evidence="4">The sequence shown here is derived from an EMBL/GenBank/DDBJ whole genome shotgun (WGS) entry which is preliminary data.</text>
</comment>
<feature type="domain" description="CshA" evidence="3">
    <location>
        <begin position="404"/>
        <end position="503"/>
    </location>
</feature>
<feature type="region of interest" description="Disordered" evidence="1">
    <location>
        <begin position="69"/>
        <end position="106"/>
    </location>
</feature>
<accession>A0A7Z8JZ39</accession>
<dbReference type="EMBL" id="SZYE01000144">
    <property type="protein sequence ID" value="TKR22748.1"/>
    <property type="molecule type" value="Genomic_DNA"/>
</dbReference>
<dbReference type="Proteomes" id="UP000308121">
    <property type="component" value="Unassembled WGS sequence"/>
</dbReference>
<feature type="compositionally biased region" description="Gly residues" evidence="1">
    <location>
        <begin position="69"/>
        <end position="88"/>
    </location>
</feature>
<evidence type="ECO:0000313" key="5">
    <source>
        <dbReference type="Proteomes" id="UP000308121"/>
    </source>
</evidence>
<feature type="domain" description="CshA" evidence="3">
    <location>
        <begin position="529"/>
        <end position="602"/>
    </location>
</feature>
<keyword evidence="2" id="KW-1133">Transmembrane helix</keyword>
<sequence length="949" mass="91786">MATFPVVPGMSVGGSVGGGGRENSGTAGGAGGAGGGGAGGAVVGQHGGAGGGGYSELLLDGELAALAGGGGGSGGGHSVSTDGFGGDAGLPTGPGQVAAGSPGTDGYEGQTAALERVVVGGGRGGTEAAGGGGAHSVDPALDGLAGSGRTGGAGAFDPNYDAGGGGGGGYAGGGGGASTTIQNSEADGSGARIDTVAGGGGGGGSSFVAASASDVSATAVGRLTGTGAGPAGSIALDWVECAYDLAVTKTVSVEGGSAGATGTATSGDVLTWTVTVTNTGPRAMTRGDVVTLRDTLPGAGTATITSVSTTGGTPDAFERGPVTCDAAVGDAVPAALVCARPFAVLGEVSSGSRGLDVGETLTIVSTQTVADAPGAVLANTASVEDRGDPADNAATATVTVVGPPTAVDDADTGNTIGDAVAVDVLGNDSGVSTTLDPASVVLRDPSGGWVRSLTVAGEGTWSVDPATGAVTFRPEAGFLVDPTPVAYRVTDANGLSATATVTVDYVPAAAADADLGHAIGDVVVVDPLGNDTGDLVPGSTRLVTSAGDRVTELAVPGEGTWTVDARTGEVTFTPEEGFLVDPSPVTYEVTDSTGDTAAAVITVGYVPDAAADTSRGNTLGDAVPVDVLANDAGDMDPTTVRLLDPDGVPVTALAVPGQGAWTVDARTGVVTFTPEVGFPGSPDPVRYQVTDSTGDTVSAQVLVTYRPVAADDVRTGRTPGEPVTVEVVGNDAGDLDPASVRLVGPSGDRATLLRVAGEGVWIVDPVTGDITFTPEDGYDGNPTPVTYEVTSTAGDAALAQVVVTYLPQAADDADEGNARGTAVTVDVVDNDRGALDPTSVRLVGPGGDLVTTLTVAGQGVWSVDPRTGAITFTPDAGFTGDPDPVRYRVLDVEGNPTTAQVRITYRAADPAPAGLAVTGGEAAGAVGGAAVLLLLGAALVAWRRRGARA</sequence>
<feature type="region of interest" description="Disordered" evidence="1">
    <location>
        <begin position="15"/>
        <end position="37"/>
    </location>
</feature>
<feature type="region of interest" description="Disordered" evidence="1">
    <location>
        <begin position="123"/>
        <end position="145"/>
    </location>
</feature>
<evidence type="ECO:0000259" key="3">
    <source>
        <dbReference type="Pfam" id="PF19076"/>
    </source>
</evidence>
<evidence type="ECO:0000313" key="4">
    <source>
        <dbReference type="EMBL" id="TKR22748.1"/>
    </source>
</evidence>
<feature type="domain" description="CshA" evidence="3">
    <location>
        <begin position="829"/>
        <end position="901"/>
    </location>
</feature>
<dbReference type="AlphaFoldDB" id="A0A7Z8JZ39"/>
<feature type="transmembrane region" description="Helical" evidence="2">
    <location>
        <begin position="922"/>
        <end position="942"/>
    </location>
</feature>
<feature type="domain" description="CshA" evidence="3">
    <location>
        <begin position="630"/>
        <end position="701"/>
    </location>
</feature>
<proteinExistence type="predicted"/>
<dbReference type="Pfam" id="PF19076">
    <property type="entry name" value="CshA_repeat"/>
    <property type="match status" value="5"/>
</dbReference>
<evidence type="ECO:0000256" key="1">
    <source>
        <dbReference type="SAM" id="MobiDB-lite"/>
    </source>
</evidence>
<evidence type="ECO:0000256" key="2">
    <source>
        <dbReference type="SAM" id="Phobius"/>
    </source>
</evidence>
<dbReference type="OrthoDB" id="3795101at2"/>